<keyword evidence="1" id="KW-1133">Transmembrane helix</keyword>
<sequence length="159" mass="17305">MLTVWLLVLLILANGAPVIAARMFRHRFSSSVDGGRLWRDGRPVFGVSKTWRGLVAGFAACTLCAPVFGLTLAFGAVYGALALGGDLLSSFIKRRLRLEASARATGLDQLPESVIPVVFAWLSLEWPAWQAIGVVLMFVAGNMLTSPLLFRLGIRKRPH</sequence>
<comment type="caution">
    <text evidence="2">The sequence shown here is derived from an EMBL/GenBank/DDBJ whole genome shotgun (WGS) entry which is preliminary data.</text>
</comment>
<evidence type="ECO:0000313" key="3">
    <source>
        <dbReference type="Proteomes" id="UP001595798"/>
    </source>
</evidence>
<feature type="transmembrane region" description="Helical" evidence="1">
    <location>
        <begin position="54"/>
        <end position="83"/>
    </location>
</feature>
<dbReference type="Pfam" id="PF01864">
    <property type="entry name" value="CarS-like"/>
    <property type="match status" value="1"/>
</dbReference>
<dbReference type="InterPro" id="IPR032690">
    <property type="entry name" value="CarS"/>
</dbReference>
<feature type="transmembrane region" description="Helical" evidence="1">
    <location>
        <begin position="128"/>
        <end position="150"/>
    </location>
</feature>
<evidence type="ECO:0000313" key="2">
    <source>
        <dbReference type="EMBL" id="MFC4260589.1"/>
    </source>
</evidence>
<proteinExistence type="predicted"/>
<dbReference type="PANTHER" id="PTHR39650:SF1">
    <property type="entry name" value="CDP-ARCHAEOL SYNTHASE"/>
    <property type="match status" value="1"/>
</dbReference>
<keyword evidence="3" id="KW-1185">Reference proteome</keyword>
<gene>
    <name evidence="2" type="ORF">ACFOZ5_16340</name>
</gene>
<dbReference type="PANTHER" id="PTHR39650">
    <property type="entry name" value="CDP-ARCHAEOL SYNTHASE"/>
    <property type="match status" value="1"/>
</dbReference>
<organism evidence="2 3">
    <name type="scientific">Marinobacter lacisalsi</name>
    <dbReference type="NCBI Taxonomy" id="475979"/>
    <lineage>
        <taxon>Bacteria</taxon>
        <taxon>Pseudomonadati</taxon>
        <taxon>Pseudomonadota</taxon>
        <taxon>Gammaproteobacteria</taxon>
        <taxon>Pseudomonadales</taxon>
        <taxon>Marinobacteraceae</taxon>
        <taxon>Marinobacter</taxon>
    </lineage>
</organism>
<dbReference type="Proteomes" id="UP001595798">
    <property type="component" value="Unassembled WGS sequence"/>
</dbReference>
<dbReference type="RefSeq" id="WP_379889254.1">
    <property type="nucleotide sequence ID" value="NZ_JBHSDI010000059.1"/>
</dbReference>
<evidence type="ECO:0000256" key="1">
    <source>
        <dbReference type="SAM" id="Phobius"/>
    </source>
</evidence>
<dbReference type="EMBL" id="JBHSDI010000059">
    <property type="protein sequence ID" value="MFC4260589.1"/>
    <property type="molecule type" value="Genomic_DNA"/>
</dbReference>
<protein>
    <submittedName>
        <fullName evidence="2">CDP-archaeol synthase</fullName>
    </submittedName>
</protein>
<accession>A0ABV8QKL3</accession>
<keyword evidence="1" id="KW-0472">Membrane</keyword>
<keyword evidence="1" id="KW-0812">Transmembrane</keyword>
<name>A0ABV8QKL3_9GAMM</name>
<reference evidence="3" key="1">
    <citation type="journal article" date="2019" name="Int. J. Syst. Evol. Microbiol.">
        <title>The Global Catalogue of Microorganisms (GCM) 10K type strain sequencing project: providing services to taxonomists for standard genome sequencing and annotation.</title>
        <authorList>
            <consortium name="The Broad Institute Genomics Platform"/>
            <consortium name="The Broad Institute Genome Sequencing Center for Infectious Disease"/>
            <person name="Wu L."/>
            <person name="Ma J."/>
        </authorList>
    </citation>
    <scope>NUCLEOTIDE SEQUENCE [LARGE SCALE GENOMIC DNA]</scope>
    <source>
        <strain evidence="3">CECT 7297</strain>
    </source>
</reference>